<feature type="domain" description="SUEL-type lectin" evidence="12">
    <location>
        <begin position="460"/>
        <end position="548"/>
    </location>
</feature>
<dbReference type="PROSITE" id="PS50261">
    <property type="entry name" value="G_PROTEIN_RECEP_F2_4"/>
    <property type="match status" value="1"/>
</dbReference>
<keyword evidence="15" id="KW-1185">Reference proteome</keyword>
<dbReference type="Gene3D" id="2.60.220.50">
    <property type="match status" value="1"/>
</dbReference>
<dbReference type="PROSITE" id="PS50221">
    <property type="entry name" value="GAIN_B"/>
    <property type="match status" value="1"/>
</dbReference>
<dbReference type="PROSITE" id="PS50228">
    <property type="entry name" value="SUEL_LECTIN"/>
    <property type="match status" value="1"/>
</dbReference>
<evidence type="ECO:0000256" key="2">
    <source>
        <dbReference type="ARBA" id="ARBA00007343"/>
    </source>
</evidence>
<comment type="subcellular location">
    <subcellularLocation>
        <location evidence="1">Membrane</location>
        <topology evidence="1">Multi-pass membrane protein</topology>
    </subcellularLocation>
</comment>
<dbReference type="InterPro" id="IPR000832">
    <property type="entry name" value="GPCR_2_secretin-like"/>
</dbReference>
<dbReference type="Pfam" id="PF13855">
    <property type="entry name" value="LRR_8"/>
    <property type="match status" value="1"/>
</dbReference>
<dbReference type="InterPro" id="IPR001611">
    <property type="entry name" value="Leu-rich_rpt"/>
</dbReference>
<dbReference type="Proteomes" id="UP000887568">
    <property type="component" value="Unplaced"/>
</dbReference>
<dbReference type="GeneID" id="119730198"/>
<reference evidence="14" key="1">
    <citation type="submission" date="2022-11" db="UniProtKB">
        <authorList>
            <consortium name="EnsemblMetazoa"/>
        </authorList>
    </citation>
    <scope>IDENTIFICATION</scope>
</reference>
<dbReference type="InterPro" id="IPR043159">
    <property type="entry name" value="Lectin_gal-bd_sf"/>
</dbReference>
<accession>A0A914A680</accession>
<evidence type="ECO:0000256" key="6">
    <source>
        <dbReference type="ARBA" id="ARBA00023157"/>
    </source>
</evidence>
<evidence type="ECO:0000256" key="1">
    <source>
        <dbReference type="ARBA" id="ARBA00004141"/>
    </source>
</evidence>
<evidence type="ECO:0000256" key="5">
    <source>
        <dbReference type="ARBA" id="ARBA00023136"/>
    </source>
</evidence>
<dbReference type="InterPro" id="IPR057244">
    <property type="entry name" value="GAIN_B"/>
</dbReference>
<evidence type="ECO:0000259" key="12">
    <source>
        <dbReference type="PROSITE" id="PS50228"/>
    </source>
</evidence>
<feature type="domain" description="G-protein coupled receptors family 2 profile 2" evidence="13">
    <location>
        <begin position="1006"/>
        <end position="1263"/>
    </location>
</feature>
<keyword evidence="3 9" id="KW-0812">Transmembrane</keyword>
<feature type="region of interest" description="Disordered" evidence="8">
    <location>
        <begin position="367"/>
        <end position="431"/>
    </location>
</feature>
<keyword evidence="6" id="KW-1015">Disulfide bond</keyword>
<dbReference type="PROSITE" id="PS50227">
    <property type="entry name" value="G_PROTEIN_RECEP_F2_3"/>
    <property type="match status" value="1"/>
</dbReference>
<feature type="transmembrane region" description="Helical" evidence="9">
    <location>
        <begin position="1242"/>
        <end position="1262"/>
    </location>
</feature>
<feature type="transmembrane region" description="Helical" evidence="9">
    <location>
        <begin position="1086"/>
        <end position="1105"/>
    </location>
</feature>
<evidence type="ECO:0000256" key="3">
    <source>
        <dbReference type="ARBA" id="ARBA00022692"/>
    </source>
</evidence>
<feature type="transmembrane region" description="Helical" evidence="9">
    <location>
        <begin position="1167"/>
        <end position="1193"/>
    </location>
</feature>
<keyword evidence="4 9" id="KW-1133">Transmembrane helix</keyword>
<feature type="transmembrane region" description="Helical" evidence="9">
    <location>
        <begin position="1214"/>
        <end position="1236"/>
    </location>
</feature>
<dbReference type="Gene3D" id="3.80.10.10">
    <property type="entry name" value="Ribonuclease Inhibitor"/>
    <property type="match status" value="2"/>
</dbReference>
<dbReference type="OMA" id="IMISHIP"/>
<dbReference type="PANTHER" id="PTHR47767:SF2">
    <property type="entry name" value="GPS DOMAIN-CONTAINING PROTEIN"/>
    <property type="match status" value="1"/>
</dbReference>
<dbReference type="InterPro" id="IPR001879">
    <property type="entry name" value="GPCR_2_extracellular_dom"/>
</dbReference>
<evidence type="ECO:0000313" key="15">
    <source>
        <dbReference type="Proteomes" id="UP000887568"/>
    </source>
</evidence>
<comment type="similarity">
    <text evidence="2">Belongs to the G-protein coupled receptor 2 family. Adhesion G-protein coupled receptor (ADGR) subfamily.</text>
</comment>
<keyword evidence="5 9" id="KW-0472">Membrane</keyword>
<dbReference type="GO" id="GO:0004930">
    <property type="term" value="F:G protein-coupled receptor activity"/>
    <property type="evidence" value="ECO:0007669"/>
    <property type="project" value="InterPro"/>
</dbReference>
<dbReference type="CDD" id="cd15040">
    <property type="entry name" value="7tmB2_Adhesion"/>
    <property type="match status" value="1"/>
</dbReference>
<feature type="transmembrane region" description="Helical" evidence="9">
    <location>
        <begin position="1008"/>
        <end position="1031"/>
    </location>
</feature>
<keyword evidence="7" id="KW-0325">Glycoprotein</keyword>
<organism evidence="14 15">
    <name type="scientific">Patiria miniata</name>
    <name type="common">Bat star</name>
    <name type="synonym">Asterina miniata</name>
    <dbReference type="NCBI Taxonomy" id="46514"/>
    <lineage>
        <taxon>Eukaryota</taxon>
        <taxon>Metazoa</taxon>
        <taxon>Echinodermata</taxon>
        <taxon>Eleutherozoa</taxon>
        <taxon>Asterozoa</taxon>
        <taxon>Asteroidea</taxon>
        <taxon>Valvatacea</taxon>
        <taxon>Valvatida</taxon>
        <taxon>Asterinidae</taxon>
        <taxon>Patiria</taxon>
    </lineage>
</organism>
<dbReference type="Gene3D" id="2.60.120.740">
    <property type="match status" value="1"/>
</dbReference>
<dbReference type="InterPro" id="IPR053066">
    <property type="entry name" value="ADGR_G7"/>
</dbReference>
<dbReference type="GO" id="GO:0016020">
    <property type="term" value="C:membrane"/>
    <property type="evidence" value="ECO:0007669"/>
    <property type="project" value="UniProtKB-SubCell"/>
</dbReference>
<evidence type="ECO:0000256" key="4">
    <source>
        <dbReference type="ARBA" id="ARBA00022989"/>
    </source>
</evidence>
<dbReference type="RefSeq" id="XP_038058911.1">
    <property type="nucleotide sequence ID" value="XM_038202983.1"/>
</dbReference>
<feature type="domain" description="G-protein coupled receptors family 2 profile 1" evidence="11">
    <location>
        <begin position="546"/>
        <end position="640"/>
    </location>
</feature>
<dbReference type="InterPro" id="IPR046338">
    <property type="entry name" value="GAIN_dom_sf"/>
</dbReference>
<dbReference type="Pfam" id="PF01825">
    <property type="entry name" value="GPS"/>
    <property type="match status" value="1"/>
</dbReference>
<dbReference type="GO" id="GO:0007166">
    <property type="term" value="P:cell surface receptor signaling pathway"/>
    <property type="evidence" value="ECO:0007669"/>
    <property type="project" value="InterPro"/>
</dbReference>
<name>A0A914A680_PATMI</name>
<dbReference type="PANTHER" id="PTHR47767">
    <property type="entry name" value="ADHESION G PROTEIN-COUPLED RECEPTOR G7"/>
    <property type="match status" value="1"/>
</dbReference>
<dbReference type="OrthoDB" id="5961629at2759"/>
<sequence>MRRHCPIHNSRLITWSTKKMVPSRKRPPSLLPSSPCISAASASLLLHLILMIAGRATQVVGQQQTVCADSAGSVAPLCRCTVSDGTKTVDCSELGLMNVPGSIPDDTNILNLSDNLIEGLASRVFANLVDLRELYLVQNSIRNDLLDAGAFFGLTRLRLLDLTGNRLQLQDESNVQPFLPLVRLRHLDLGYNNIATIDRSFVTVLDRLRNLFMVGNPLVCDCNLIWFKNWLLNKGTQPDFSALGVQCFTPESVRRETVENARFCIPVQRCYFCNSASTNAACNFAQQQCSGTNPACRNEVRIVNGMYLIGKACQALDACLVNAEQNQNDCNAGTENSVCRYCCQGDRCNAPESAILSGYQFPFPNTSPTAQSTTLDLSTTTQTPSTTTQTPSTTTQAPPTTTQIQSTTTQTPSTTTQTPSTTTQAVTPTDQIPTSAQLPPTLEYTPPIALHPAPLREEVTCEGDDFFISCSSGSTIDVQWALYGREDQSQVCRTYRARPCGDPATSLAVIQEFCQGEERCGFPVSNSQVGGDPCPNVAKYLVVRYSCIGEATRPPIRRTTMAASTKSTPVVRTNRPVLSRCPAEETRGETGTFEWPETLAGDIAILPCAYDLKVESATRQCGDSSSSWNDPNTSECPTASAILKALSNVTIMRENALEVSFTLTDVTSVPDVLRPNDVANAVNTFENLADAINSYGEDSPDVFGNIVDTVDQLTGVPDNQLVESQLNDDSSSRLLRSIDAFNLGVQFPSNVLEEDTPSVDVVLVDITDPMDNGLLFYGSGKDLGNAQPKVTSDSTGNADTVVANNSSTDEIVKGSIFLPNSLLTSVGNRLSRVQFVMYEETTFFDVIQAASRNRTLSNKHENEANTIPTTDSVRTTASAMANSTIGSTAPPADCIAVSCREDYKTIINSVIISAAVGDLNITNLDEPATITFRKARMDADNPRCVFWDETNNDGWGGWSTEGCSLDSGNDIDDSNVVCKCNHLTNFAMLMDIYDGPPIPPGHQLALSIISYIGCTLSLIGLTLTLITYTCCGSKSRAKVNDKKFTGDKRAKVLVNFVISLILVNVFFIAGSLMAEYQESVPDELCAAVAICLHFSLLVAMAWMVIQAFNMYMALVKVFATYYSHFLLKMMIIGWGIPLAIVGTTIGVDLQNYGSSSGLCWLSGLSFYISFLLPVCLVLVFNIVVFVAVTWKLCRLRRSKISTSDRFNVAAQLRATVSVTILLGLTWILGFFAIGAASLTFSYLFAAFNSLQGFAVFVFQCLLQREMRQRWVQACCPNCAPETGDTKSGVYSTSRNQTTRTPNNNWSKGTTNTTTAGTSCIALKVH</sequence>
<feature type="domain" description="GAIN-B" evidence="10">
    <location>
        <begin position="845"/>
        <end position="996"/>
    </location>
</feature>
<evidence type="ECO:0000259" key="13">
    <source>
        <dbReference type="PROSITE" id="PS50261"/>
    </source>
</evidence>
<protein>
    <submittedName>
        <fullName evidence="14">Uncharacterized protein</fullName>
    </submittedName>
</protein>
<feature type="transmembrane region" description="Helical" evidence="9">
    <location>
        <begin position="1052"/>
        <end position="1074"/>
    </location>
</feature>
<dbReference type="CDD" id="cd23539">
    <property type="entry name" value="TFP_LU_ECD_CinHb4_like"/>
    <property type="match status" value="1"/>
</dbReference>
<feature type="compositionally biased region" description="Low complexity" evidence="8">
    <location>
        <begin position="369"/>
        <end position="431"/>
    </location>
</feature>
<evidence type="ECO:0000256" key="8">
    <source>
        <dbReference type="SAM" id="MobiDB-lite"/>
    </source>
</evidence>
<feature type="region of interest" description="Disordered" evidence="8">
    <location>
        <begin position="1283"/>
        <end position="1308"/>
    </location>
</feature>
<dbReference type="FunFam" id="1.20.1070.10:FF:000058">
    <property type="entry name" value="Adhesion G protein-coupled receptor F5"/>
    <property type="match status" value="1"/>
</dbReference>
<evidence type="ECO:0000256" key="7">
    <source>
        <dbReference type="ARBA" id="ARBA00023180"/>
    </source>
</evidence>
<dbReference type="InterPro" id="IPR000203">
    <property type="entry name" value="GPS"/>
</dbReference>
<dbReference type="InterPro" id="IPR032675">
    <property type="entry name" value="LRR_dom_sf"/>
</dbReference>
<feature type="transmembrane region" description="Helical" evidence="9">
    <location>
        <begin position="1125"/>
        <end position="1147"/>
    </location>
</feature>
<dbReference type="SUPFAM" id="SSF81321">
    <property type="entry name" value="Family A G protein-coupled receptor-like"/>
    <property type="match status" value="1"/>
</dbReference>
<dbReference type="EnsemblMetazoa" id="XM_038202983.1">
    <property type="protein sequence ID" value="XP_038058911.1"/>
    <property type="gene ID" value="LOC119730198"/>
</dbReference>
<dbReference type="InterPro" id="IPR017981">
    <property type="entry name" value="GPCR_2-like_7TM"/>
</dbReference>
<proteinExistence type="inferred from homology"/>
<dbReference type="InterPro" id="IPR000922">
    <property type="entry name" value="Lectin_gal-bd_dom"/>
</dbReference>
<evidence type="ECO:0000259" key="11">
    <source>
        <dbReference type="PROSITE" id="PS50227"/>
    </source>
</evidence>
<dbReference type="GO" id="GO:0030246">
    <property type="term" value="F:carbohydrate binding"/>
    <property type="evidence" value="ECO:0007669"/>
    <property type="project" value="InterPro"/>
</dbReference>
<dbReference type="Pfam" id="PF00002">
    <property type="entry name" value="7tm_2"/>
    <property type="match status" value="1"/>
</dbReference>
<dbReference type="PRINTS" id="PR00249">
    <property type="entry name" value="GPCRSECRETIN"/>
</dbReference>
<dbReference type="Pfam" id="PF02140">
    <property type="entry name" value="SUEL_Lectin"/>
    <property type="match status" value="1"/>
</dbReference>
<evidence type="ECO:0000313" key="14">
    <source>
        <dbReference type="EnsemblMetazoa" id="XP_038058911.1"/>
    </source>
</evidence>
<evidence type="ECO:0000259" key="10">
    <source>
        <dbReference type="PROSITE" id="PS50221"/>
    </source>
</evidence>
<dbReference type="SUPFAM" id="SSF52058">
    <property type="entry name" value="L domain-like"/>
    <property type="match status" value="1"/>
</dbReference>
<feature type="compositionally biased region" description="Polar residues" evidence="8">
    <location>
        <begin position="1288"/>
        <end position="1301"/>
    </location>
</feature>
<dbReference type="SMART" id="SM00303">
    <property type="entry name" value="GPS"/>
    <property type="match status" value="1"/>
</dbReference>
<evidence type="ECO:0000256" key="9">
    <source>
        <dbReference type="SAM" id="Phobius"/>
    </source>
</evidence>
<dbReference type="Gene3D" id="1.20.1070.10">
    <property type="entry name" value="Rhodopsin 7-helix transmembrane proteins"/>
    <property type="match status" value="1"/>
</dbReference>